<evidence type="ECO:0000313" key="2">
    <source>
        <dbReference type="Proteomes" id="UP001219568"/>
    </source>
</evidence>
<organism evidence="1 2">
    <name type="scientific">Penicillium canescens</name>
    <dbReference type="NCBI Taxonomy" id="5083"/>
    <lineage>
        <taxon>Eukaryota</taxon>
        <taxon>Fungi</taxon>
        <taxon>Dikarya</taxon>
        <taxon>Ascomycota</taxon>
        <taxon>Pezizomycotina</taxon>
        <taxon>Eurotiomycetes</taxon>
        <taxon>Eurotiomycetidae</taxon>
        <taxon>Eurotiales</taxon>
        <taxon>Aspergillaceae</taxon>
        <taxon>Penicillium</taxon>
    </lineage>
</organism>
<dbReference type="AlphaFoldDB" id="A0AAD6IB31"/>
<name>A0AAD6IB31_PENCN</name>
<accession>A0AAD6IB31</accession>
<gene>
    <name evidence="1" type="ORF">N7460_006630</name>
</gene>
<reference evidence="1" key="1">
    <citation type="journal article" date="2023" name="IMA Fungus">
        <title>Comparative genomic study of the Penicillium genus elucidates a diverse pangenome and 15 lateral gene transfer events.</title>
        <authorList>
            <person name="Petersen C."/>
            <person name="Sorensen T."/>
            <person name="Nielsen M.R."/>
            <person name="Sondergaard T.E."/>
            <person name="Sorensen J.L."/>
            <person name="Fitzpatrick D.A."/>
            <person name="Frisvad J.C."/>
            <person name="Nielsen K.L."/>
        </authorList>
    </citation>
    <scope>NUCLEOTIDE SEQUENCE</scope>
    <source>
        <strain evidence="1">IBT 15450</strain>
    </source>
</reference>
<keyword evidence="2" id="KW-1185">Reference proteome</keyword>
<dbReference type="EMBL" id="JAQJZL010000005">
    <property type="protein sequence ID" value="KAJ6041240.1"/>
    <property type="molecule type" value="Genomic_DNA"/>
</dbReference>
<sequence>MALERHSMQQAYFTSVAFEWFFFKMDSIKVARNTPGIMKHLKANLVRQPFTCEALKACLWLLSSFKVLPGGT</sequence>
<reference evidence="1" key="2">
    <citation type="submission" date="2023-01" db="EMBL/GenBank/DDBJ databases">
        <authorList>
            <person name="Petersen C."/>
        </authorList>
    </citation>
    <scope>NUCLEOTIDE SEQUENCE</scope>
    <source>
        <strain evidence="1">IBT 15450</strain>
    </source>
</reference>
<proteinExistence type="predicted"/>
<dbReference type="Proteomes" id="UP001219568">
    <property type="component" value="Unassembled WGS sequence"/>
</dbReference>
<protein>
    <submittedName>
        <fullName evidence="1">Uncharacterized protein</fullName>
    </submittedName>
</protein>
<comment type="caution">
    <text evidence="1">The sequence shown here is derived from an EMBL/GenBank/DDBJ whole genome shotgun (WGS) entry which is preliminary data.</text>
</comment>
<evidence type="ECO:0000313" key="1">
    <source>
        <dbReference type="EMBL" id="KAJ6041240.1"/>
    </source>
</evidence>